<name>A0A8J2TLC4_9BACI</name>
<dbReference type="PANTHER" id="PTHR40051">
    <property type="entry name" value="IG HYPOTHETICAL 15966"/>
    <property type="match status" value="1"/>
</dbReference>
<dbReference type="EMBL" id="BMEV01000029">
    <property type="protein sequence ID" value="GFZ76375.1"/>
    <property type="molecule type" value="Genomic_DNA"/>
</dbReference>
<reference evidence="1" key="1">
    <citation type="journal article" date="2014" name="Int. J. Syst. Evol. Microbiol.">
        <title>Complete genome sequence of Corynebacterium casei LMG S-19264T (=DSM 44701T), isolated from a smear-ripened cheese.</title>
        <authorList>
            <consortium name="US DOE Joint Genome Institute (JGI-PGF)"/>
            <person name="Walter F."/>
            <person name="Albersmeier A."/>
            <person name="Kalinowski J."/>
            <person name="Ruckert C."/>
        </authorList>
    </citation>
    <scope>NUCLEOTIDE SEQUENCE</scope>
    <source>
        <strain evidence="1">CGMCC 1.12360</strain>
    </source>
</reference>
<organism evidence="1 2">
    <name type="scientific">Compostibacillus humi</name>
    <dbReference type="NCBI Taxonomy" id="1245525"/>
    <lineage>
        <taxon>Bacteria</taxon>
        <taxon>Bacillati</taxon>
        <taxon>Bacillota</taxon>
        <taxon>Bacilli</taxon>
        <taxon>Bacillales</taxon>
        <taxon>Bacillaceae</taxon>
        <taxon>Compostibacillus</taxon>
    </lineage>
</organism>
<dbReference type="RefSeq" id="WP_188392031.1">
    <property type="nucleotide sequence ID" value="NZ_BMEV01000029.1"/>
</dbReference>
<evidence type="ECO:0000313" key="1">
    <source>
        <dbReference type="EMBL" id="GFZ76375.1"/>
    </source>
</evidence>
<comment type="caution">
    <text evidence="1">The sequence shown here is derived from an EMBL/GenBank/DDBJ whole genome shotgun (WGS) entry which is preliminary data.</text>
</comment>
<protein>
    <recommendedName>
        <fullName evidence="3">YolD-like family protein</fullName>
    </recommendedName>
</protein>
<accession>A0A8J2TLC4</accession>
<evidence type="ECO:0008006" key="3">
    <source>
        <dbReference type="Google" id="ProtNLM"/>
    </source>
</evidence>
<dbReference type="Pfam" id="PF08863">
    <property type="entry name" value="YolD"/>
    <property type="match status" value="1"/>
</dbReference>
<gene>
    <name evidence="1" type="ORF">GCM10010978_17610</name>
</gene>
<reference evidence="1" key="2">
    <citation type="submission" date="2020-09" db="EMBL/GenBank/DDBJ databases">
        <authorList>
            <person name="Sun Q."/>
            <person name="Zhou Y."/>
        </authorList>
    </citation>
    <scope>NUCLEOTIDE SEQUENCE</scope>
    <source>
        <strain evidence="1">CGMCC 1.12360</strain>
    </source>
</reference>
<proteinExistence type="predicted"/>
<dbReference type="InterPro" id="IPR014962">
    <property type="entry name" value="YolD"/>
</dbReference>
<sequence length="110" mass="12709">MPKDRGAIKWTSLMLPEHVELLQQIWKDDKTEKPTLDPQQLEEMEYELNQAYQQKQPIQITVYTAGKKQSYKGVMTKWKKEKGTILLQSEGQKVEIPISSIIAAAADYDK</sequence>
<evidence type="ECO:0000313" key="2">
    <source>
        <dbReference type="Proteomes" id="UP000602050"/>
    </source>
</evidence>
<dbReference type="AlphaFoldDB" id="A0A8J2TLC4"/>
<dbReference type="Proteomes" id="UP000602050">
    <property type="component" value="Unassembled WGS sequence"/>
</dbReference>
<dbReference type="PANTHER" id="PTHR40051:SF1">
    <property type="entry name" value="YOLD-LIKE FAMILY PROTEIN"/>
    <property type="match status" value="1"/>
</dbReference>
<keyword evidence="2" id="KW-1185">Reference proteome</keyword>